<dbReference type="Gene3D" id="2.60.40.650">
    <property type="match status" value="1"/>
</dbReference>
<evidence type="ECO:0000259" key="2">
    <source>
        <dbReference type="Pfam" id="PF00174"/>
    </source>
</evidence>
<protein>
    <submittedName>
        <fullName evidence="3">DMSO/TMAO reductase YedYZ molybdopterin-dependent catalytic subunit</fullName>
    </submittedName>
</protein>
<keyword evidence="4" id="KW-1185">Reference proteome</keyword>
<dbReference type="GO" id="GO:0006790">
    <property type="term" value="P:sulfur compound metabolic process"/>
    <property type="evidence" value="ECO:0007669"/>
    <property type="project" value="TreeGrafter"/>
</dbReference>
<dbReference type="SUPFAM" id="SSF81296">
    <property type="entry name" value="E set domains"/>
    <property type="match status" value="1"/>
</dbReference>
<dbReference type="EMBL" id="PTJD01000018">
    <property type="protein sequence ID" value="PPK91992.1"/>
    <property type="molecule type" value="Genomic_DNA"/>
</dbReference>
<organism evidence="3 4">
    <name type="scientific">Kineococcus xinjiangensis</name>
    <dbReference type="NCBI Taxonomy" id="512762"/>
    <lineage>
        <taxon>Bacteria</taxon>
        <taxon>Bacillati</taxon>
        <taxon>Actinomycetota</taxon>
        <taxon>Actinomycetes</taxon>
        <taxon>Kineosporiales</taxon>
        <taxon>Kineosporiaceae</taxon>
        <taxon>Kineococcus</taxon>
    </lineage>
</organism>
<accession>A0A2S6ICP2</accession>
<reference evidence="3 4" key="1">
    <citation type="submission" date="2018-02" db="EMBL/GenBank/DDBJ databases">
        <title>Genomic Encyclopedia of Archaeal and Bacterial Type Strains, Phase II (KMG-II): from individual species to whole genera.</title>
        <authorList>
            <person name="Goeker M."/>
        </authorList>
    </citation>
    <scope>NUCLEOTIDE SEQUENCE [LARGE SCALE GENOMIC DNA]</scope>
    <source>
        <strain evidence="3 4">DSM 22857</strain>
    </source>
</reference>
<keyword evidence="1" id="KW-0812">Transmembrane</keyword>
<dbReference type="Proteomes" id="UP000239485">
    <property type="component" value="Unassembled WGS sequence"/>
</dbReference>
<dbReference type="GO" id="GO:0020037">
    <property type="term" value="F:heme binding"/>
    <property type="evidence" value="ECO:0007669"/>
    <property type="project" value="TreeGrafter"/>
</dbReference>
<dbReference type="InterPro" id="IPR014756">
    <property type="entry name" value="Ig_E-set"/>
</dbReference>
<dbReference type="PANTHER" id="PTHR19372:SF7">
    <property type="entry name" value="SULFITE OXIDASE, MITOCHONDRIAL"/>
    <property type="match status" value="1"/>
</dbReference>
<dbReference type="Gene3D" id="3.90.420.10">
    <property type="entry name" value="Oxidoreductase, molybdopterin-binding domain"/>
    <property type="match status" value="1"/>
</dbReference>
<name>A0A2S6ICP2_9ACTN</name>
<feature type="transmembrane region" description="Helical" evidence="1">
    <location>
        <begin position="107"/>
        <end position="125"/>
    </location>
</feature>
<dbReference type="PANTHER" id="PTHR19372">
    <property type="entry name" value="SULFITE REDUCTASE"/>
    <property type="match status" value="1"/>
</dbReference>
<feature type="transmembrane region" description="Helical" evidence="1">
    <location>
        <begin position="20"/>
        <end position="45"/>
    </location>
</feature>
<evidence type="ECO:0000313" key="4">
    <source>
        <dbReference type="Proteomes" id="UP000239485"/>
    </source>
</evidence>
<dbReference type="InterPro" id="IPR000572">
    <property type="entry name" value="OxRdtase_Mopterin-bd_dom"/>
</dbReference>
<gene>
    <name evidence="3" type="ORF">CLV92_11835</name>
</gene>
<dbReference type="AlphaFoldDB" id="A0A2S6ICP2"/>
<feature type="transmembrane region" description="Helical" evidence="1">
    <location>
        <begin position="168"/>
        <end position="187"/>
    </location>
</feature>
<evidence type="ECO:0000313" key="3">
    <source>
        <dbReference type="EMBL" id="PPK91992.1"/>
    </source>
</evidence>
<feature type="domain" description="Oxidoreductase molybdopterin-binding" evidence="2">
    <location>
        <begin position="242"/>
        <end position="393"/>
    </location>
</feature>
<feature type="transmembrane region" description="Helical" evidence="1">
    <location>
        <begin position="80"/>
        <end position="100"/>
    </location>
</feature>
<dbReference type="Pfam" id="PF00174">
    <property type="entry name" value="Oxidored_molyb"/>
    <property type="match status" value="1"/>
</dbReference>
<proteinExistence type="predicted"/>
<dbReference type="InterPro" id="IPR036374">
    <property type="entry name" value="OxRdtase_Mopterin-bd_sf"/>
</dbReference>
<dbReference type="Pfam" id="PF17957">
    <property type="entry name" value="Big_7"/>
    <property type="match status" value="1"/>
</dbReference>
<evidence type="ECO:0000256" key="1">
    <source>
        <dbReference type="SAM" id="Phobius"/>
    </source>
</evidence>
<comment type="caution">
    <text evidence="3">The sequence shown here is derived from an EMBL/GenBank/DDBJ whole genome shotgun (WGS) entry which is preliminary data.</text>
</comment>
<keyword evidence="1" id="KW-1133">Transmembrane helix</keyword>
<dbReference type="RefSeq" id="WP_211291284.1">
    <property type="nucleotide sequence ID" value="NZ_PTJD01000018.1"/>
</dbReference>
<keyword evidence="1" id="KW-0472">Membrane</keyword>
<dbReference type="SUPFAM" id="SSF56524">
    <property type="entry name" value="Oxidoreductase molybdopterin-binding domain"/>
    <property type="match status" value="1"/>
</dbReference>
<dbReference type="GO" id="GO:0008482">
    <property type="term" value="F:sulfite oxidase activity"/>
    <property type="evidence" value="ECO:0007669"/>
    <property type="project" value="TreeGrafter"/>
</dbReference>
<feature type="transmembrane region" description="Helical" evidence="1">
    <location>
        <begin position="137"/>
        <end position="156"/>
    </location>
</feature>
<dbReference type="GO" id="GO:0043546">
    <property type="term" value="F:molybdopterin cofactor binding"/>
    <property type="evidence" value="ECO:0007669"/>
    <property type="project" value="TreeGrafter"/>
</dbReference>
<sequence length="516" mass="53837">MDGGARRAAPPRGGRLRRWVPAALAGLVSAGLTLGLAQLVAALVAPSTAPLAVVGAAFIDRTPAWLKDFAIETFGTNDKLALAVSLVAVIAALAVVAGLAARRHLGAGIALVGLLGAVGVAAALSRPDATALSPLPTLVGTAAGIAALVLLTRRAVRPVAVAPARRSLLIGGVAAVGAVAAGSGRGLEAARSSEASRAQLTLPVPADPAPAPPPGVNPGVEGLTPYVTPVEDFYRIDTAFLQVPDVRAEDWSLRIHGMVEEEVVLTYADLLAAPLVERWITLTCVSNEVGGELVGNARWLGIPLADVLRRAVPSADADMLLSRSTDGFTTSTTLADVVDGRDALLAIGMNGVPLPREHGFPVRMIVPGLYGFVSACKWITEIEVTRFDRAEAYWTKRGWSPSAPIKTASRIDTPRSFAKVPAGTVTVAGVAWAQNRGVSAVEVRVDDGEWRRAEVLPSVSEDTWAQWVWRWEDVEPGSYTLRVRATDATGVVQTGETATPIPDGASGYDTLVFTVV</sequence>